<accession>A0ABR7WVR5</accession>
<gene>
    <name evidence="1" type="ORF">IDJ77_21410</name>
</gene>
<dbReference type="Proteomes" id="UP000606600">
    <property type="component" value="Unassembled WGS sequence"/>
</dbReference>
<dbReference type="RefSeq" id="WP_191191030.1">
    <property type="nucleotide sequence ID" value="NZ_JACWMY010000012.1"/>
</dbReference>
<sequence>MRQKELIGAFFRVPIDEKFHTYGRILNDTYAFYDFKTDDEITNIDLIEKAEILFKLFVKAKPIKNGQWKIIGAKELSDDLKAPVPFFMQEIGNLNNCWISINGIQQKASVDECAGLERLAVWEDFHVVKRLSDYYNKRRNDYAYALRLNGIL</sequence>
<reference evidence="1 2" key="1">
    <citation type="submission" date="2020-09" db="EMBL/GenBank/DDBJ databases">
        <title>Novel species of Mucilaginibacter isolated from a glacier on the Tibetan Plateau.</title>
        <authorList>
            <person name="Liu Q."/>
            <person name="Xin Y.-H."/>
        </authorList>
    </citation>
    <scope>NUCLEOTIDE SEQUENCE [LARGE SCALE GENOMIC DNA]</scope>
    <source>
        <strain evidence="1 2">ZT4R22</strain>
    </source>
</reference>
<dbReference type="EMBL" id="JACWMY010000012">
    <property type="protein sequence ID" value="MBD1366385.1"/>
    <property type="molecule type" value="Genomic_DNA"/>
</dbReference>
<protein>
    <submittedName>
        <fullName evidence="1">Immunity 26/phosphotriesterase HocA family protein</fullName>
    </submittedName>
</protein>
<evidence type="ECO:0000313" key="2">
    <source>
        <dbReference type="Proteomes" id="UP000606600"/>
    </source>
</evidence>
<evidence type="ECO:0000313" key="1">
    <source>
        <dbReference type="EMBL" id="MBD1366385.1"/>
    </source>
</evidence>
<name>A0ABR7WVR5_9SPHI</name>
<proteinExistence type="predicted"/>
<organism evidence="1 2">
    <name type="scientific">Mucilaginibacter pankratovii</name>
    <dbReference type="NCBI Taxonomy" id="2772110"/>
    <lineage>
        <taxon>Bacteria</taxon>
        <taxon>Pseudomonadati</taxon>
        <taxon>Bacteroidota</taxon>
        <taxon>Sphingobacteriia</taxon>
        <taxon>Sphingobacteriales</taxon>
        <taxon>Sphingobacteriaceae</taxon>
        <taxon>Mucilaginibacter</taxon>
    </lineage>
</organism>
<dbReference type="Pfam" id="PF15428">
    <property type="entry name" value="Imm26"/>
    <property type="match status" value="1"/>
</dbReference>
<dbReference type="InterPro" id="IPR029278">
    <property type="entry name" value="Imm26"/>
</dbReference>
<keyword evidence="2" id="KW-1185">Reference proteome</keyword>
<comment type="caution">
    <text evidence="1">The sequence shown here is derived from an EMBL/GenBank/DDBJ whole genome shotgun (WGS) entry which is preliminary data.</text>
</comment>